<protein>
    <submittedName>
        <fullName evidence="2">Uncharacterized protein</fullName>
    </submittedName>
</protein>
<sequence length="198" mass="23469">MTVIVLLGILFYFVTVLMLWSKTMQFPIMVGEQTSENIASLLEEGKIGKDIFFVSQVRRRIVIAELISFDCLYSKKELRENYLKKDRFLTPTEMAAFALRYKDSRKLEKSMSILTSHAANQYEFIEFFQDENDWQIQLADNSNLSNLLHLKRRFGDSLKNKFYIGAAKNPKNLWIRLLCIFCSFIFFVERRTNRKIFR</sequence>
<dbReference type="Proteomes" id="UP000178059">
    <property type="component" value="Unassembled WGS sequence"/>
</dbReference>
<comment type="caution">
    <text evidence="2">The sequence shown here is derived from an EMBL/GenBank/DDBJ whole genome shotgun (WGS) entry which is preliminary data.</text>
</comment>
<keyword evidence="1" id="KW-0812">Transmembrane</keyword>
<dbReference type="AlphaFoldDB" id="A0A1F6VIS9"/>
<keyword evidence="1" id="KW-0472">Membrane</keyword>
<evidence type="ECO:0000313" key="2">
    <source>
        <dbReference type="EMBL" id="OGI69512.1"/>
    </source>
</evidence>
<organism evidence="2 3">
    <name type="scientific">Candidatus Nomurabacteria bacterium RIFCSPHIGHO2_01_FULL_42_16</name>
    <dbReference type="NCBI Taxonomy" id="1801743"/>
    <lineage>
        <taxon>Bacteria</taxon>
        <taxon>Candidatus Nomuraibacteriota</taxon>
    </lineage>
</organism>
<evidence type="ECO:0000313" key="3">
    <source>
        <dbReference type="Proteomes" id="UP000178059"/>
    </source>
</evidence>
<reference evidence="2 3" key="1">
    <citation type="journal article" date="2016" name="Nat. Commun.">
        <title>Thousands of microbial genomes shed light on interconnected biogeochemical processes in an aquifer system.</title>
        <authorList>
            <person name="Anantharaman K."/>
            <person name="Brown C.T."/>
            <person name="Hug L.A."/>
            <person name="Sharon I."/>
            <person name="Castelle C.J."/>
            <person name="Probst A.J."/>
            <person name="Thomas B.C."/>
            <person name="Singh A."/>
            <person name="Wilkins M.J."/>
            <person name="Karaoz U."/>
            <person name="Brodie E.L."/>
            <person name="Williams K.H."/>
            <person name="Hubbard S.S."/>
            <person name="Banfield J.F."/>
        </authorList>
    </citation>
    <scope>NUCLEOTIDE SEQUENCE [LARGE SCALE GENOMIC DNA]</scope>
</reference>
<dbReference type="EMBL" id="MFTT01000024">
    <property type="protein sequence ID" value="OGI69512.1"/>
    <property type="molecule type" value="Genomic_DNA"/>
</dbReference>
<accession>A0A1F6VIS9</accession>
<evidence type="ECO:0000256" key="1">
    <source>
        <dbReference type="SAM" id="Phobius"/>
    </source>
</evidence>
<name>A0A1F6VIS9_9BACT</name>
<keyword evidence="1" id="KW-1133">Transmembrane helix</keyword>
<feature type="transmembrane region" description="Helical" evidence="1">
    <location>
        <begin position="173"/>
        <end position="189"/>
    </location>
</feature>
<proteinExistence type="predicted"/>
<gene>
    <name evidence="2" type="ORF">A2824_03550</name>
</gene>